<comment type="caution">
    <text evidence="1">The sequence shown here is derived from an EMBL/GenBank/DDBJ whole genome shotgun (WGS) entry which is preliminary data.</text>
</comment>
<dbReference type="EMBL" id="LAVV01002224">
    <property type="protein sequence ID" value="KNZ62977.1"/>
    <property type="molecule type" value="Genomic_DNA"/>
</dbReference>
<name>A0A0L6VQR0_9BASI</name>
<keyword evidence="2" id="KW-1185">Reference proteome</keyword>
<dbReference type="VEuPathDB" id="FungiDB:VP01_12001g1"/>
<proteinExistence type="predicted"/>
<dbReference type="Proteomes" id="UP000037035">
    <property type="component" value="Unassembled WGS sequence"/>
</dbReference>
<dbReference type="AlphaFoldDB" id="A0A0L6VQR0"/>
<organism evidence="1 2">
    <name type="scientific">Puccinia sorghi</name>
    <dbReference type="NCBI Taxonomy" id="27349"/>
    <lineage>
        <taxon>Eukaryota</taxon>
        <taxon>Fungi</taxon>
        <taxon>Dikarya</taxon>
        <taxon>Basidiomycota</taxon>
        <taxon>Pucciniomycotina</taxon>
        <taxon>Pucciniomycetes</taxon>
        <taxon>Pucciniales</taxon>
        <taxon>Pucciniaceae</taxon>
        <taxon>Puccinia</taxon>
    </lineage>
</organism>
<gene>
    <name evidence="1" type="ORF">VP01_12001g1</name>
</gene>
<accession>A0A0L6VQR0</accession>
<evidence type="ECO:0000313" key="2">
    <source>
        <dbReference type="Proteomes" id="UP000037035"/>
    </source>
</evidence>
<sequence>MTILACVDKLKTKEGIQNLARPTKRGGGPAPGFQGYSPADCTALVMAVKKMLPLGSQE</sequence>
<protein>
    <submittedName>
        <fullName evidence="1">Uncharacterized protein</fullName>
    </submittedName>
</protein>
<reference evidence="1 2" key="1">
    <citation type="submission" date="2015-08" db="EMBL/GenBank/DDBJ databases">
        <title>Next Generation Sequencing and Analysis of the Genome of Puccinia sorghi L Schw, the Causal Agent of Maize Common Rust.</title>
        <authorList>
            <person name="Rochi L."/>
            <person name="Burguener G."/>
            <person name="Darino M."/>
            <person name="Turjanski A."/>
            <person name="Kreff E."/>
            <person name="Dieguez M.J."/>
            <person name="Sacco F."/>
        </authorList>
    </citation>
    <scope>NUCLEOTIDE SEQUENCE [LARGE SCALE GENOMIC DNA]</scope>
    <source>
        <strain evidence="1 2">RO10H11247</strain>
    </source>
</reference>
<evidence type="ECO:0000313" key="1">
    <source>
        <dbReference type="EMBL" id="KNZ62977.1"/>
    </source>
</evidence>